<sequence>MYSLVQKTLLRCDPEWSHDVSLGFLKRSQHNVLNSLYKQTVPNKPVTCFGLNFPNAVGLAAGLDKNAECIDAFAAMGFGFIEVGTVTPKPQAGNEKPRLFRLPEHQAIINRMGFNNKGVDYLVERVKESKFDGILGINIGKNKTTPEESALDDYLICLNKVYPHASYITINISSPNTPGLRNLQFGDALETLLCGLKEAQLKQQQATGKYVPLLVKIAPDNDEIAIAQIAEQLIATEMDGVIATNTTLARDTVIGHVHANEMGGLSGKVLRDKSQEITRLLADKLGGKLPIIGVGGITNTDDAKARINAGASLLQVYSSFIYQGPKLIKELVNA</sequence>
<evidence type="ECO:0000313" key="16">
    <source>
        <dbReference type="Proteomes" id="UP001156601"/>
    </source>
</evidence>
<dbReference type="Proteomes" id="UP001156601">
    <property type="component" value="Unassembled WGS sequence"/>
</dbReference>
<dbReference type="Pfam" id="PF01180">
    <property type="entry name" value="DHO_dh"/>
    <property type="match status" value="1"/>
</dbReference>
<dbReference type="PROSITE" id="PS00912">
    <property type="entry name" value="DHODEHASE_2"/>
    <property type="match status" value="1"/>
</dbReference>
<feature type="binding site" evidence="13">
    <location>
        <position position="65"/>
    </location>
    <ligand>
        <name>substrate</name>
    </ligand>
</feature>
<comment type="subunit">
    <text evidence="5 13">Monomer.</text>
</comment>
<dbReference type="GO" id="GO:0006207">
    <property type="term" value="P:'de novo' pyrimidine nucleobase biosynthetic process"/>
    <property type="evidence" value="ECO:0007669"/>
    <property type="project" value="UniProtKB-UniRule"/>
</dbReference>
<comment type="similarity">
    <text evidence="4 13">Belongs to the dihydroorotate dehydrogenase family. Type 2 subfamily.</text>
</comment>
<comment type="function">
    <text evidence="1 13">Catalyzes the conversion of dihydroorotate to orotate with quinone as electron acceptor.</text>
</comment>
<dbReference type="PROSITE" id="PS00911">
    <property type="entry name" value="DHODEHASE_1"/>
    <property type="match status" value="1"/>
</dbReference>
<evidence type="ECO:0000313" key="15">
    <source>
        <dbReference type="EMBL" id="GLR70127.1"/>
    </source>
</evidence>
<dbReference type="GO" id="GO:0005737">
    <property type="term" value="C:cytoplasm"/>
    <property type="evidence" value="ECO:0007669"/>
    <property type="project" value="InterPro"/>
</dbReference>
<dbReference type="GO" id="GO:0106430">
    <property type="term" value="F:dihydroorotate dehydrogenase (quinone) activity"/>
    <property type="evidence" value="ECO:0007669"/>
    <property type="project" value="UniProtKB-EC"/>
</dbReference>
<dbReference type="InterPro" id="IPR005720">
    <property type="entry name" value="Dihydroorotate_DH_cat"/>
</dbReference>
<evidence type="ECO:0000256" key="7">
    <source>
        <dbReference type="ARBA" id="ARBA00022630"/>
    </source>
</evidence>
<feature type="binding site" evidence="13">
    <location>
        <begin position="61"/>
        <end position="65"/>
    </location>
    <ligand>
        <name>FMN</name>
        <dbReference type="ChEBI" id="CHEBI:58210"/>
    </ligand>
</feature>
<evidence type="ECO:0000256" key="2">
    <source>
        <dbReference type="ARBA" id="ARBA00004202"/>
    </source>
</evidence>
<reference evidence="15" key="1">
    <citation type="journal article" date="2014" name="Int. J. Syst. Evol. Microbiol.">
        <title>Complete genome sequence of Corynebacterium casei LMG S-19264T (=DSM 44701T), isolated from a smear-ripened cheese.</title>
        <authorList>
            <consortium name="US DOE Joint Genome Institute (JGI-PGF)"/>
            <person name="Walter F."/>
            <person name="Albersmeier A."/>
            <person name="Kalinowski J."/>
            <person name="Ruckert C."/>
        </authorList>
    </citation>
    <scope>NUCLEOTIDE SEQUENCE</scope>
    <source>
        <strain evidence="15">NBRC 110023</strain>
    </source>
</reference>
<keyword evidence="10 13" id="KW-0560">Oxidoreductase</keyword>
<dbReference type="NCBIfam" id="NF003645">
    <property type="entry name" value="PRK05286.1-2"/>
    <property type="match status" value="1"/>
</dbReference>
<dbReference type="PANTHER" id="PTHR48109">
    <property type="entry name" value="DIHYDROOROTATE DEHYDROGENASE (QUINONE), MITOCHONDRIAL-RELATED"/>
    <property type="match status" value="1"/>
</dbReference>
<dbReference type="InterPro" id="IPR013785">
    <property type="entry name" value="Aldolase_TIM"/>
</dbReference>
<dbReference type="Gene3D" id="3.20.20.70">
    <property type="entry name" value="Aldolase class I"/>
    <property type="match status" value="1"/>
</dbReference>
<feature type="active site" description="Nucleophile" evidence="13">
    <location>
        <position position="174"/>
    </location>
</feature>
<comment type="caution">
    <text evidence="15">The sequence shown here is derived from an EMBL/GenBank/DDBJ whole genome shotgun (WGS) entry which is preliminary data.</text>
</comment>
<evidence type="ECO:0000256" key="6">
    <source>
        <dbReference type="ARBA" id="ARBA00022475"/>
    </source>
</evidence>
<feature type="binding site" evidence="13">
    <location>
        <position position="267"/>
    </location>
    <ligand>
        <name>FMN</name>
        <dbReference type="ChEBI" id="CHEBI:58210"/>
    </ligand>
</feature>
<proteinExistence type="inferred from homology"/>
<dbReference type="InterPro" id="IPR012135">
    <property type="entry name" value="Dihydroorotate_DH_1_2"/>
</dbReference>
<dbReference type="PIRSF" id="PIRSF000164">
    <property type="entry name" value="DHO_oxidase"/>
    <property type="match status" value="1"/>
</dbReference>
<comment type="pathway">
    <text evidence="3 13">Pyrimidine metabolism; UMP biosynthesis via de novo pathway; orotate from (S)-dihydroorotate (quinone route): step 1/1.</text>
</comment>
<evidence type="ECO:0000256" key="4">
    <source>
        <dbReference type="ARBA" id="ARBA00005359"/>
    </source>
</evidence>
<dbReference type="AlphaFoldDB" id="A0AA37WHS7"/>
<dbReference type="HAMAP" id="MF_00225">
    <property type="entry name" value="DHO_dh_type2"/>
    <property type="match status" value="1"/>
</dbReference>
<evidence type="ECO:0000259" key="14">
    <source>
        <dbReference type="Pfam" id="PF01180"/>
    </source>
</evidence>
<evidence type="ECO:0000256" key="8">
    <source>
        <dbReference type="ARBA" id="ARBA00022643"/>
    </source>
</evidence>
<name>A0AA37WHS7_9ALTE</name>
<feature type="binding site" evidence="13">
    <location>
        <position position="244"/>
    </location>
    <ligand>
        <name>FMN</name>
        <dbReference type="ChEBI" id="CHEBI:58210"/>
    </ligand>
</feature>
<accession>A0AA37WHS7</accession>
<gene>
    <name evidence="13 15" type="primary">pyrD</name>
    <name evidence="15" type="ORF">GCM10007852_10350</name>
</gene>
<feature type="binding site" evidence="13">
    <location>
        <position position="216"/>
    </location>
    <ligand>
        <name>FMN</name>
        <dbReference type="ChEBI" id="CHEBI:58210"/>
    </ligand>
</feature>
<dbReference type="CDD" id="cd04738">
    <property type="entry name" value="DHOD_2_like"/>
    <property type="match status" value="1"/>
</dbReference>
<comment type="catalytic activity">
    <reaction evidence="12 13">
        <text>(S)-dihydroorotate + a quinone = orotate + a quinol</text>
        <dbReference type="Rhea" id="RHEA:30187"/>
        <dbReference type="ChEBI" id="CHEBI:24646"/>
        <dbReference type="ChEBI" id="CHEBI:30839"/>
        <dbReference type="ChEBI" id="CHEBI:30864"/>
        <dbReference type="ChEBI" id="CHEBI:132124"/>
        <dbReference type="EC" id="1.3.5.2"/>
    </reaction>
</comment>
<evidence type="ECO:0000256" key="10">
    <source>
        <dbReference type="ARBA" id="ARBA00023002"/>
    </source>
</evidence>
<feature type="binding site" evidence="13">
    <location>
        <position position="176"/>
    </location>
    <ligand>
        <name>substrate</name>
    </ligand>
</feature>
<dbReference type="EC" id="1.3.5.2" evidence="13"/>
<protein>
    <recommendedName>
        <fullName evidence="13">Dihydroorotate dehydrogenase (quinone)</fullName>
        <ecNumber evidence="13">1.3.5.2</ecNumber>
    </recommendedName>
    <alternativeName>
        <fullName evidence="13">DHOdehase</fullName>
        <shortName evidence="13">DHOD</shortName>
        <shortName evidence="13">DHODase</shortName>
    </alternativeName>
    <alternativeName>
        <fullName evidence="13">Dihydroorotate oxidase</fullName>
    </alternativeName>
</protein>
<feature type="binding site" evidence="13">
    <location>
        <position position="85"/>
    </location>
    <ligand>
        <name>FMN</name>
        <dbReference type="ChEBI" id="CHEBI:58210"/>
    </ligand>
</feature>
<feature type="binding site" evidence="13">
    <location>
        <begin position="110"/>
        <end position="114"/>
    </location>
    <ligand>
        <name>substrate</name>
    </ligand>
</feature>
<keyword evidence="9 13" id="KW-0665">Pyrimidine biosynthesis</keyword>
<feature type="binding site" evidence="13">
    <location>
        <position position="171"/>
    </location>
    <ligand>
        <name>substrate</name>
    </ligand>
</feature>
<keyword evidence="6 13" id="KW-1003">Cell membrane</keyword>
<evidence type="ECO:0000256" key="13">
    <source>
        <dbReference type="HAMAP-Rule" id="MF_00225"/>
    </source>
</evidence>
<dbReference type="GO" id="GO:0044205">
    <property type="term" value="P:'de novo' UMP biosynthetic process"/>
    <property type="evidence" value="ECO:0007669"/>
    <property type="project" value="UniProtKB-UniRule"/>
</dbReference>
<evidence type="ECO:0000256" key="5">
    <source>
        <dbReference type="ARBA" id="ARBA00011245"/>
    </source>
</evidence>
<keyword evidence="7 13" id="KW-0285">Flavoprotein</keyword>
<evidence type="ECO:0000256" key="12">
    <source>
        <dbReference type="ARBA" id="ARBA00048639"/>
    </source>
</evidence>
<dbReference type="NCBIfam" id="NF003644">
    <property type="entry name" value="PRK05286.1-1"/>
    <property type="match status" value="1"/>
</dbReference>
<dbReference type="FunFam" id="3.20.20.70:FF:000028">
    <property type="entry name" value="Dihydroorotate dehydrogenase (quinone)"/>
    <property type="match status" value="1"/>
</dbReference>
<dbReference type="InterPro" id="IPR001295">
    <property type="entry name" value="Dihydroorotate_DH_CS"/>
</dbReference>
<dbReference type="GO" id="GO:0005886">
    <property type="term" value="C:plasma membrane"/>
    <property type="evidence" value="ECO:0007669"/>
    <property type="project" value="UniProtKB-SubCell"/>
</dbReference>
<feature type="binding site" evidence="13">
    <location>
        <position position="138"/>
    </location>
    <ligand>
        <name>FMN</name>
        <dbReference type="ChEBI" id="CHEBI:58210"/>
    </ligand>
</feature>
<keyword evidence="11 13" id="KW-0472">Membrane</keyword>
<dbReference type="NCBIfam" id="NF003652">
    <property type="entry name" value="PRK05286.2-5"/>
    <property type="match status" value="1"/>
</dbReference>
<evidence type="ECO:0000256" key="11">
    <source>
        <dbReference type="ARBA" id="ARBA00023136"/>
    </source>
</evidence>
<evidence type="ECO:0000256" key="9">
    <source>
        <dbReference type="ARBA" id="ARBA00022975"/>
    </source>
</evidence>
<feature type="binding site" evidence="13">
    <location>
        <position position="171"/>
    </location>
    <ligand>
        <name>FMN</name>
        <dbReference type="ChEBI" id="CHEBI:58210"/>
    </ligand>
</feature>
<evidence type="ECO:0000256" key="1">
    <source>
        <dbReference type="ARBA" id="ARBA00003125"/>
    </source>
</evidence>
<reference evidence="15" key="2">
    <citation type="submission" date="2023-01" db="EMBL/GenBank/DDBJ databases">
        <title>Draft genome sequence of Agaribacter marinus strain NBRC 110023.</title>
        <authorList>
            <person name="Sun Q."/>
            <person name="Mori K."/>
        </authorList>
    </citation>
    <scope>NUCLEOTIDE SEQUENCE</scope>
    <source>
        <strain evidence="15">NBRC 110023</strain>
    </source>
</reference>
<comment type="subcellular location">
    <subcellularLocation>
        <location evidence="2 13">Cell membrane</location>
        <topology evidence="2 13">Peripheral membrane protein</topology>
    </subcellularLocation>
</comment>
<comment type="cofactor">
    <cofactor evidence="13">
        <name>FMN</name>
        <dbReference type="ChEBI" id="CHEBI:58210"/>
    </cofactor>
    <text evidence="13">Binds 1 FMN per subunit.</text>
</comment>
<dbReference type="NCBIfam" id="NF003646">
    <property type="entry name" value="PRK05286.1-4"/>
    <property type="match status" value="1"/>
</dbReference>
<organism evidence="15 16">
    <name type="scientific">Agaribacter marinus</name>
    <dbReference type="NCBI Taxonomy" id="1431249"/>
    <lineage>
        <taxon>Bacteria</taxon>
        <taxon>Pseudomonadati</taxon>
        <taxon>Pseudomonadota</taxon>
        <taxon>Gammaproteobacteria</taxon>
        <taxon>Alteromonadales</taxon>
        <taxon>Alteromonadaceae</taxon>
        <taxon>Agaribacter</taxon>
    </lineage>
</organism>
<dbReference type="RefSeq" id="WP_284216431.1">
    <property type="nucleotide sequence ID" value="NZ_BSOT01000005.1"/>
</dbReference>
<dbReference type="PANTHER" id="PTHR48109:SF4">
    <property type="entry name" value="DIHYDROOROTATE DEHYDROGENASE (QUINONE), MITOCHONDRIAL"/>
    <property type="match status" value="1"/>
</dbReference>
<dbReference type="NCBIfam" id="TIGR01036">
    <property type="entry name" value="pyrD_sub2"/>
    <property type="match status" value="1"/>
</dbReference>
<feature type="binding site" evidence="13">
    <location>
        <position position="296"/>
    </location>
    <ligand>
        <name>FMN</name>
        <dbReference type="ChEBI" id="CHEBI:58210"/>
    </ligand>
</feature>
<dbReference type="InterPro" id="IPR050074">
    <property type="entry name" value="DHO_dehydrogenase"/>
</dbReference>
<feature type="binding site" evidence="13">
    <location>
        <begin position="317"/>
        <end position="318"/>
    </location>
    <ligand>
        <name>FMN</name>
        <dbReference type="ChEBI" id="CHEBI:58210"/>
    </ligand>
</feature>
<feature type="domain" description="Dihydroorotate dehydrogenase catalytic" evidence="14">
    <location>
        <begin position="46"/>
        <end position="331"/>
    </location>
</feature>
<dbReference type="InterPro" id="IPR005719">
    <property type="entry name" value="Dihydroorotate_DH_2"/>
</dbReference>
<keyword evidence="8 13" id="KW-0288">FMN</keyword>
<dbReference type="EMBL" id="BSOT01000005">
    <property type="protein sequence ID" value="GLR70127.1"/>
    <property type="molecule type" value="Genomic_DNA"/>
</dbReference>
<keyword evidence="16" id="KW-1185">Reference proteome</keyword>
<evidence type="ECO:0000256" key="3">
    <source>
        <dbReference type="ARBA" id="ARBA00005161"/>
    </source>
</evidence>
<dbReference type="SUPFAM" id="SSF51395">
    <property type="entry name" value="FMN-linked oxidoreductases"/>
    <property type="match status" value="1"/>
</dbReference>
<feature type="binding site" evidence="13">
    <location>
        <begin position="245"/>
        <end position="246"/>
    </location>
    <ligand>
        <name>substrate</name>
    </ligand>
</feature>